<evidence type="ECO:0000313" key="1">
    <source>
        <dbReference type="EMBL" id="CAB4311038.1"/>
    </source>
</evidence>
<proteinExistence type="predicted"/>
<name>A0A6J5XJ54_PRUAR</name>
<accession>A0A6J5XJ54</accession>
<dbReference type="EMBL" id="CAEKKB010000005">
    <property type="protein sequence ID" value="CAB4311038.1"/>
    <property type="molecule type" value="Genomic_DNA"/>
</dbReference>
<evidence type="ECO:0000313" key="2">
    <source>
        <dbReference type="Proteomes" id="UP000507245"/>
    </source>
</evidence>
<dbReference type="Proteomes" id="UP000507245">
    <property type="component" value="Unassembled WGS sequence"/>
</dbReference>
<reference evidence="2" key="1">
    <citation type="journal article" date="2020" name="Genome Biol.">
        <title>Gamete binning: chromosome-level and haplotype-resolved genome assembly enabled by high-throughput single-cell sequencing of gamete genomes.</title>
        <authorList>
            <person name="Campoy J.A."/>
            <person name="Sun H."/>
            <person name="Goel M."/>
            <person name="Jiao W.-B."/>
            <person name="Folz-Donahue K."/>
            <person name="Wang N."/>
            <person name="Rubio M."/>
            <person name="Liu C."/>
            <person name="Kukat C."/>
            <person name="Ruiz D."/>
            <person name="Huettel B."/>
            <person name="Schneeberger K."/>
        </authorList>
    </citation>
    <scope>NUCLEOTIDE SEQUENCE [LARGE SCALE GENOMIC DNA]</scope>
    <source>
        <strain evidence="2">cv. Rojo Pasion</strain>
    </source>
</reference>
<protein>
    <submittedName>
        <fullName evidence="1">Uncharacterized protein</fullName>
    </submittedName>
</protein>
<keyword evidence="2" id="KW-1185">Reference proteome</keyword>
<sequence length="294" mass="33060">MALLIRQRPILWPSYPPHHSPVSSRSGYRVFSLYKTVGVLIVNPHGRVSSVFLSGKCLFLSTSRSMPILDLSGPFDCISSDLPVNEERLEQSPHKRPLFLAPLRNRVPGRLDGCKPGRRQALCENALFFKLMRVQTLGRGGSLGKPHLIRGKPPLASFEYMTLWISYSDALVVTGNAKTFLTRLPGRRHFQFVEERTIVVMTAHDEKGGRSRSSWASKAQQRVIIGKQLGFRRFGSVDIDLLKALKPDAAHARLAVVDRAQIEEGLKLTADGHSRWQRLRFYDGDSPRGDFYLG</sequence>
<dbReference type="AlphaFoldDB" id="A0A6J5XJ54"/>
<gene>
    <name evidence="1" type="ORF">ORAREDHAP_LOCUS33061</name>
</gene>
<organism evidence="1 2">
    <name type="scientific">Prunus armeniaca</name>
    <name type="common">Apricot</name>
    <name type="synonym">Armeniaca vulgaris</name>
    <dbReference type="NCBI Taxonomy" id="36596"/>
    <lineage>
        <taxon>Eukaryota</taxon>
        <taxon>Viridiplantae</taxon>
        <taxon>Streptophyta</taxon>
        <taxon>Embryophyta</taxon>
        <taxon>Tracheophyta</taxon>
        <taxon>Spermatophyta</taxon>
        <taxon>Magnoliopsida</taxon>
        <taxon>eudicotyledons</taxon>
        <taxon>Gunneridae</taxon>
        <taxon>Pentapetalae</taxon>
        <taxon>rosids</taxon>
        <taxon>fabids</taxon>
        <taxon>Rosales</taxon>
        <taxon>Rosaceae</taxon>
        <taxon>Amygdaloideae</taxon>
        <taxon>Amygdaleae</taxon>
        <taxon>Prunus</taxon>
    </lineage>
</organism>